<dbReference type="KEGG" id="tch:CHITON_0463"/>
<dbReference type="CDD" id="cd00293">
    <property type="entry name" value="USP-like"/>
    <property type="match status" value="1"/>
</dbReference>
<dbReference type="STRING" id="54262.CHITON_0463"/>
<dbReference type="EMBL" id="LN999010">
    <property type="protein sequence ID" value="CUX77242.1"/>
    <property type="molecule type" value="Genomic_DNA"/>
</dbReference>
<dbReference type="InterPro" id="IPR014729">
    <property type="entry name" value="Rossmann-like_a/b/a_fold"/>
</dbReference>
<dbReference type="PRINTS" id="PR01438">
    <property type="entry name" value="UNVRSLSTRESS"/>
</dbReference>
<dbReference type="InterPro" id="IPR006015">
    <property type="entry name" value="Universal_stress_UspA"/>
</dbReference>
<dbReference type="Gene3D" id="3.40.50.620">
    <property type="entry name" value="HUPs"/>
    <property type="match status" value="1"/>
</dbReference>
<dbReference type="SUPFAM" id="SSF52402">
    <property type="entry name" value="Adenine nucleotide alpha hydrolases-like"/>
    <property type="match status" value="1"/>
</dbReference>
<evidence type="ECO:0000313" key="4">
    <source>
        <dbReference type="Proteomes" id="UP000093069"/>
    </source>
</evidence>
<dbReference type="PANTHER" id="PTHR46268:SF25">
    <property type="entry name" value="USPA DOMAIN PROTEIN"/>
    <property type="match status" value="1"/>
</dbReference>
<comment type="similarity">
    <text evidence="1">Belongs to the universal stress protein A family.</text>
</comment>
<dbReference type="AlphaFoldDB" id="A0A160VR27"/>
<feature type="domain" description="UspA" evidence="2">
    <location>
        <begin position="1"/>
        <end position="151"/>
    </location>
</feature>
<organism evidence="3 4">
    <name type="scientific">Thermococcus chitonophagus</name>
    <dbReference type="NCBI Taxonomy" id="54262"/>
    <lineage>
        <taxon>Archaea</taxon>
        <taxon>Methanobacteriati</taxon>
        <taxon>Methanobacteriota</taxon>
        <taxon>Thermococci</taxon>
        <taxon>Thermococcales</taxon>
        <taxon>Thermococcaceae</taxon>
        <taxon>Thermococcus</taxon>
    </lineage>
</organism>
<gene>
    <name evidence="3" type="ORF">CHITON_0463</name>
</gene>
<evidence type="ECO:0000259" key="2">
    <source>
        <dbReference type="Pfam" id="PF00582"/>
    </source>
</evidence>
<dbReference type="Pfam" id="PF00582">
    <property type="entry name" value="Usp"/>
    <property type="match status" value="1"/>
</dbReference>
<evidence type="ECO:0000313" key="3">
    <source>
        <dbReference type="EMBL" id="CUX77242.1"/>
    </source>
</evidence>
<evidence type="ECO:0000256" key="1">
    <source>
        <dbReference type="ARBA" id="ARBA00008791"/>
    </source>
</evidence>
<dbReference type="InterPro" id="IPR006016">
    <property type="entry name" value="UspA"/>
</dbReference>
<accession>A0A160VR27</accession>
<protein>
    <submittedName>
        <fullName evidence="3">Universal stress protein family</fullName>
    </submittedName>
</protein>
<sequence length="151" mass="16968">MSMKILVLVDGSKWSQKAALYAFSVAKRKNGKVTLFSVLDRREAKALAFHLSMRSESLEKIKEFEETIWKDMKKSVKEVITTLLEIGQREGINCSFKIVEGHAKDKILEEANSGNYDMVVMGAYGKSGKTRIGSLLEDVVGQIRIPVMIVR</sequence>
<name>A0A160VR27_9EURY</name>
<proteinExistence type="inferred from homology"/>
<dbReference type="PANTHER" id="PTHR46268">
    <property type="entry name" value="STRESS RESPONSE PROTEIN NHAX"/>
    <property type="match status" value="1"/>
</dbReference>
<dbReference type="Proteomes" id="UP000093069">
    <property type="component" value="Chromosome I"/>
</dbReference>
<reference evidence="4" key="1">
    <citation type="submission" date="2016-01" db="EMBL/GenBank/DDBJ databases">
        <authorList>
            <person name="Vorgias C.E."/>
        </authorList>
    </citation>
    <scope>NUCLEOTIDE SEQUENCE [LARGE SCALE GENOMIC DNA]</scope>
</reference>